<sequence length="258" mass="28029">MSDLREILRKQRADRGMTQDQTGSAIQVSGSLIAAIESGRLIPQPDTATRLDELFGTGDEIQRAAEVARDEARAPWLRPWTDHEERATMLRCFELDVIPGLLQTPDYARRLLTDVGPVSDVDGTLAARLARQDVITRSAAPARLVAVVDEDALRRQVGSPEVMAEQLQAVLAACELPNVWLHVVPAHSGAYAGLNGPFVLGTVNGRVLGFLDSHLGGQVIDQADAIRVLEEAWEGVRSYALPTGQSHDLIAKVAESWT</sequence>
<dbReference type="SMART" id="SM00530">
    <property type="entry name" value="HTH_XRE"/>
    <property type="match status" value="1"/>
</dbReference>
<dbReference type="EMBL" id="JADBEB010000001">
    <property type="protein sequence ID" value="MBE1490030.1"/>
    <property type="molecule type" value="Genomic_DNA"/>
</dbReference>
<dbReference type="GO" id="GO:0003677">
    <property type="term" value="F:DNA binding"/>
    <property type="evidence" value="ECO:0007669"/>
    <property type="project" value="InterPro"/>
</dbReference>
<dbReference type="AlphaFoldDB" id="A0A927MF77"/>
<name>A0A927MF77_9ACTN</name>
<reference evidence="2" key="1">
    <citation type="submission" date="2020-10" db="EMBL/GenBank/DDBJ databases">
        <title>Sequencing the genomes of 1000 actinobacteria strains.</title>
        <authorList>
            <person name="Klenk H.-P."/>
        </authorList>
    </citation>
    <scope>NUCLEOTIDE SEQUENCE</scope>
    <source>
        <strain evidence="2">DSM 46832</strain>
    </source>
</reference>
<organism evidence="2 3">
    <name type="scientific">Plantactinospora soyae</name>
    <dbReference type="NCBI Taxonomy" id="1544732"/>
    <lineage>
        <taxon>Bacteria</taxon>
        <taxon>Bacillati</taxon>
        <taxon>Actinomycetota</taxon>
        <taxon>Actinomycetes</taxon>
        <taxon>Micromonosporales</taxon>
        <taxon>Micromonosporaceae</taxon>
        <taxon>Plantactinospora</taxon>
    </lineage>
</organism>
<comment type="caution">
    <text evidence="2">The sequence shown here is derived from an EMBL/GenBank/DDBJ whole genome shotgun (WGS) entry which is preliminary data.</text>
</comment>
<dbReference type="SUPFAM" id="SSF47413">
    <property type="entry name" value="lambda repressor-like DNA-binding domains"/>
    <property type="match status" value="1"/>
</dbReference>
<evidence type="ECO:0000259" key="1">
    <source>
        <dbReference type="PROSITE" id="PS50943"/>
    </source>
</evidence>
<dbReference type="Gene3D" id="1.10.260.40">
    <property type="entry name" value="lambda repressor-like DNA-binding domains"/>
    <property type="match status" value="1"/>
</dbReference>
<protein>
    <submittedName>
        <fullName evidence="2">Transcriptional regulator with XRE-family HTH domain</fullName>
    </submittedName>
</protein>
<proteinExistence type="predicted"/>
<dbReference type="PROSITE" id="PS50943">
    <property type="entry name" value="HTH_CROC1"/>
    <property type="match status" value="1"/>
</dbReference>
<evidence type="ECO:0000313" key="3">
    <source>
        <dbReference type="Proteomes" id="UP000649753"/>
    </source>
</evidence>
<dbReference type="InterPro" id="IPR043917">
    <property type="entry name" value="DUF5753"/>
</dbReference>
<feature type="domain" description="HTH cro/C1-type" evidence="1">
    <location>
        <begin position="8"/>
        <end position="61"/>
    </location>
</feature>
<dbReference type="RefSeq" id="WP_192769386.1">
    <property type="nucleotide sequence ID" value="NZ_JADBEB010000001.1"/>
</dbReference>
<evidence type="ECO:0000313" key="2">
    <source>
        <dbReference type="EMBL" id="MBE1490030.1"/>
    </source>
</evidence>
<dbReference type="InterPro" id="IPR010982">
    <property type="entry name" value="Lambda_DNA-bd_dom_sf"/>
</dbReference>
<keyword evidence="3" id="KW-1185">Reference proteome</keyword>
<dbReference type="Pfam" id="PF13560">
    <property type="entry name" value="HTH_31"/>
    <property type="match status" value="1"/>
</dbReference>
<dbReference type="Pfam" id="PF19054">
    <property type="entry name" value="DUF5753"/>
    <property type="match status" value="1"/>
</dbReference>
<dbReference type="Proteomes" id="UP000649753">
    <property type="component" value="Unassembled WGS sequence"/>
</dbReference>
<accession>A0A927MF77</accession>
<dbReference type="InterPro" id="IPR001387">
    <property type="entry name" value="Cro/C1-type_HTH"/>
</dbReference>
<gene>
    <name evidence="2" type="ORF">H4W31_005668</name>
</gene>
<dbReference type="CDD" id="cd00093">
    <property type="entry name" value="HTH_XRE"/>
    <property type="match status" value="1"/>
</dbReference>